<dbReference type="AlphaFoldDB" id="A0A9X1JN60"/>
<comment type="caution">
    <text evidence="2">The sequence shown here is derived from an EMBL/GenBank/DDBJ whole genome shotgun (WGS) entry which is preliminary data.</text>
</comment>
<reference evidence="2" key="1">
    <citation type="submission" date="2021-04" db="EMBL/GenBank/DDBJ databases">
        <authorList>
            <person name="Pira H."/>
            <person name="Risdian C."/>
            <person name="Wink J."/>
        </authorList>
    </citation>
    <scope>NUCLEOTIDE SEQUENCE</scope>
    <source>
        <strain evidence="2">WH158</strain>
    </source>
</reference>
<dbReference type="Proteomes" id="UP001138681">
    <property type="component" value="Unassembled WGS sequence"/>
</dbReference>
<evidence type="ECO:0000313" key="3">
    <source>
        <dbReference type="Proteomes" id="UP001138681"/>
    </source>
</evidence>
<keyword evidence="1" id="KW-1133">Transmembrane helix</keyword>
<sequence>MSNWYKMPPSFRITEGEYKANVDGINIVFGAVLGFVLVGGEGLPVRDFVALLLLSAAVVVMILYLGQSEYKLFYVVLTAATIAAFPYIAEDFFQLARVPKLQPTLAVWAFMVLLVELMPREKPDTGEA</sequence>
<feature type="transmembrane region" description="Helical" evidence="1">
    <location>
        <begin position="45"/>
        <end position="65"/>
    </location>
</feature>
<evidence type="ECO:0000313" key="2">
    <source>
        <dbReference type="EMBL" id="MBV7259403.1"/>
    </source>
</evidence>
<organism evidence="2 3">
    <name type="scientific">Erythrobacter crassostreae</name>
    <dbReference type="NCBI Taxonomy" id="2828328"/>
    <lineage>
        <taxon>Bacteria</taxon>
        <taxon>Pseudomonadati</taxon>
        <taxon>Pseudomonadota</taxon>
        <taxon>Alphaproteobacteria</taxon>
        <taxon>Sphingomonadales</taxon>
        <taxon>Erythrobacteraceae</taxon>
        <taxon>Erythrobacter/Porphyrobacter group</taxon>
        <taxon>Erythrobacter</taxon>
    </lineage>
</organism>
<gene>
    <name evidence="2" type="ORF">KCG46_07445</name>
</gene>
<dbReference type="EMBL" id="JAGSPC010000001">
    <property type="protein sequence ID" value="MBV7259403.1"/>
    <property type="molecule type" value="Genomic_DNA"/>
</dbReference>
<name>A0A9X1JN60_9SPHN</name>
<feature type="transmembrane region" description="Helical" evidence="1">
    <location>
        <begin position="20"/>
        <end position="39"/>
    </location>
</feature>
<protein>
    <submittedName>
        <fullName evidence="2">Uncharacterized protein</fullName>
    </submittedName>
</protein>
<keyword evidence="1" id="KW-0812">Transmembrane</keyword>
<keyword evidence="1" id="KW-0472">Membrane</keyword>
<dbReference type="RefSeq" id="WP_218404633.1">
    <property type="nucleotide sequence ID" value="NZ_JAGSPC010000001.1"/>
</dbReference>
<keyword evidence="3" id="KW-1185">Reference proteome</keyword>
<feature type="transmembrane region" description="Helical" evidence="1">
    <location>
        <begin position="72"/>
        <end position="89"/>
    </location>
</feature>
<proteinExistence type="predicted"/>
<evidence type="ECO:0000256" key="1">
    <source>
        <dbReference type="SAM" id="Phobius"/>
    </source>
</evidence>
<accession>A0A9X1JN60</accession>